<dbReference type="RefSeq" id="WP_107992173.1">
    <property type="nucleotide sequence ID" value="NZ_QAYG01000018.1"/>
</dbReference>
<accession>A0A2T5UN67</accession>
<reference evidence="3 4" key="1">
    <citation type="submission" date="2018-04" db="EMBL/GenBank/DDBJ databases">
        <title>Genomic Encyclopedia of Archaeal and Bacterial Type Strains, Phase II (KMG-II): from individual species to whole genera.</title>
        <authorList>
            <person name="Goeker M."/>
        </authorList>
    </citation>
    <scope>NUCLEOTIDE SEQUENCE [LARGE SCALE GENOMIC DNA]</scope>
    <source>
        <strain evidence="3 4">DSM 23382</strain>
    </source>
</reference>
<gene>
    <name evidence="3" type="ORF">C8N35_1181</name>
</gene>
<dbReference type="AlphaFoldDB" id="A0A2T5UN67"/>
<dbReference type="InterPro" id="IPR038404">
    <property type="entry name" value="TRAP_DctP_sf"/>
</dbReference>
<evidence type="ECO:0000256" key="2">
    <source>
        <dbReference type="SAM" id="SignalP"/>
    </source>
</evidence>
<name>A0A2T5UN67_9HYPH</name>
<evidence type="ECO:0000313" key="3">
    <source>
        <dbReference type="EMBL" id="PTW52944.1"/>
    </source>
</evidence>
<comment type="caution">
    <text evidence="3">The sequence shown here is derived from an EMBL/GenBank/DDBJ whole genome shotgun (WGS) entry which is preliminary data.</text>
</comment>
<dbReference type="Proteomes" id="UP000244081">
    <property type="component" value="Unassembled WGS sequence"/>
</dbReference>
<protein>
    <submittedName>
        <fullName evidence="3">TRAP-type C4-dicarboxylate transport system substrate-binding protein</fullName>
    </submittedName>
</protein>
<dbReference type="NCBIfam" id="NF037995">
    <property type="entry name" value="TRAP_S1"/>
    <property type="match status" value="1"/>
</dbReference>
<feature type="chain" id="PRO_5015725121" evidence="2">
    <location>
        <begin position="25"/>
        <end position="345"/>
    </location>
</feature>
<dbReference type="CDD" id="cd13665">
    <property type="entry name" value="PBP2_TRAP_Dctp3_4"/>
    <property type="match status" value="1"/>
</dbReference>
<feature type="signal peptide" evidence="2">
    <location>
        <begin position="1"/>
        <end position="24"/>
    </location>
</feature>
<dbReference type="OrthoDB" id="7822595at2"/>
<proteinExistence type="predicted"/>
<dbReference type="PANTHER" id="PTHR33376">
    <property type="match status" value="1"/>
</dbReference>
<dbReference type="Gene3D" id="3.40.190.170">
    <property type="entry name" value="Bacterial extracellular solute-binding protein, family 7"/>
    <property type="match status" value="1"/>
</dbReference>
<dbReference type="PANTHER" id="PTHR33376:SF15">
    <property type="entry name" value="BLL6794 PROTEIN"/>
    <property type="match status" value="1"/>
</dbReference>
<evidence type="ECO:0000256" key="1">
    <source>
        <dbReference type="ARBA" id="ARBA00022729"/>
    </source>
</evidence>
<dbReference type="EMBL" id="QAYG01000018">
    <property type="protein sequence ID" value="PTW52944.1"/>
    <property type="molecule type" value="Genomic_DNA"/>
</dbReference>
<dbReference type="Pfam" id="PF03480">
    <property type="entry name" value="DctP"/>
    <property type="match status" value="1"/>
</dbReference>
<keyword evidence="1 2" id="KW-0732">Signal</keyword>
<evidence type="ECO:0000313" key="4">
    <source>
        <dbReference type="Proteomes" id="UP000244081"/>
    </source>
</evidence>
<sequence length="345" mass="37513">MYMRIARAGLAGAALMGFVHSAGAQDVTLKLHQMLPPQADIPAKVLKPWADKIEAESGGRIKVQHFPAMQLGGKPPALYDQVKDGVVELTWTLSGYAPGRFAKSETFELPFMTAQSAEATSAAAWEFYDKHLRDEYADTHVLAVHVHGPGVLHMRGAAVTKLEDLKGKRLRGPSRIVNDLLGRLGASPVGMPVTAAPEALSKGVIDGTVIPWEVTRPLRITELVDTHTEFSGPRGLYTAFFVFTMNKDAYDNLPADLKKVIDDNSGLELSRQFGRLMDEGDAHGRELAVKRGNEIVTLGPEEVDRWKAASKPVVADWVKAMDAKGYDAQGLIDDAKAMIAKYAGE</sequence>
<dbReference type="SUPFAM" id="SSF53850">
    <property type="entry name" value="Periplasmic binding protein-like II"/>
    <property type="match status" value="1"/>
</dbReference>
<dbReference type="InterPro" id="IPR018389">
    <property type="entry name" value="DctP_fam"/>
</dbReference>
<dbReference type="GO" id="GO:0055085">
    <property type="term" value="P:transmembrane transport"/>
    <property type="evidence" value="ECO:0007669"/>
    <property type="project" value="InterPro"/>
</dbReference>
<keyword evidence="4" id="KW-1185">Reference proteome</keyword>
<organism evidence="3 4">
    <name type="scientific">Breoghania corrubedonensis</name>
    <dbReference type="NCBI Taxonomy" id="665038"/>
    <lineage>
        <taxon>Bacteria</taxon>
        <taxon>Pseudomonadati</taxon>
        <taxon>Pseudomonadota</taxon>
        <taxon>Alphaproteobacteria</taxon>
        <taxon>Hyphomicrobiales</taxon>
        <taxon>Stappiaceae</taxon>
        <taxon>Breoghania</taxon>
    </lineage>
</organism>